<organism evidence="3 4">
    <name type="scientific">Geotrichum candidum</name>
    <name type="common">Oospora lactis</name>
    <name type="synonym">Dipodascus geotrichum</name>
    <dbReference type="NCBI Taxonomy" id="1173061"/>
    <lineage>
        <taxon>Eukaryota</taxon>
        <taxon>Fungi</taxon>
        <taxon>Dikarya</taxon>
        <taxon>Ascomycota</taxon>
        <taxon>Saccharomycotina</taxon>
        <taxon>Dipodascomycetes</taxon>
        <taxon>Dipodascales</taxon>
        <taxon>Dipodascaceae</taxon>
        <taxon>Geotrichum</taxon>
    </lineage>
</organism>
<dbReference type="InterPro" id="IPR007109">
    <property type="entry name" value="Brix"/>
</dbReference>
<sequence length="427" mass="48419">MVKRRNKKRTHVQISEEEVTKVPRSMVLKICSNREQSHALGQLVHDFRQVMQPYTLTKLRERKANKLKDFLVMAGPLSVSHLLVFSKTKQGNTSLRIARTPRGPTLHFKVLNYSLCKDVRKFVRAPKSTEGSAYLNPPLLVLNGFTSERSAAPEEVLLTTMFQNMFPPLSVLDTKLSGIKRVMVLHKDKETGEIDLRHYAIETKSVDESKAVKRLKTVKTKIQKPIPNLANKEDIADYLLDPYAGAYTSESEVEDDAMVEVDQTDKNIKIKAEDSEKASNGTQKRAIKLVEIGPRIKLGLRKIEEGVCEGKILYHSFVHKTESEIKALEKQHAKKLKLKEERRKRQEENVKKKTEGKTSRAKRGKEKAAALSGKDDEESGSERDVQDNDNEDEQEDLFDHDDDQKFDDGSDDEPFAGGDSESESDSE</sequence>
<dbReference type="GO" id="GO:0030687">
    <property type="term" value="C:preribosome, large subunit precursor"/>
    <property type="evidence" value="ECO:0007669"/>
    <property type="project" value="TreeGrafter"/>
</dbReference>
<dbReference type="PANTHER" id="PTHR12661:SF5">
    <property type="entry name" value="SUPPRESSOR OF SWI4 1 HOMOLOG"/>
    <property type="match status" value="1"/>
</dbReference>
<dbReference type="AlphaFoldDB" id="A0A0J9X4N0"/>
<dbReference type="PROSITE" id="PS50833">
    <property type="entry name" value="BRIX"/>
    <property type="match status" value="1"/>
</dbReference>
<protein>
    <submittedName>
        <fullName evidence="3">Similar to Saccharomyces cerevisiae YDR312W SSF2 Protein required for ribosomal large subunit maturation</fullName>
    </submittedName>
</protein>
<feature type="compositionally biased region" description="Acidic residues" evidence="1">
    <location>
        <begin position="409"/>
        <end position="427"/>
    </location>
</feature>
<evidence type="ECO:0000259" key="2">
    <source>
        <dbReference type="PROSITE" id="PS50833"/>
    </source>
</evidence>
<feature type="compositionally biased region" description="Basic and acidic residues" evidence="1">
    <location>
        <begin position="338"/>
        <end position="358"/>
    </location>
</feature>
<dbReference type="Proteomes" id="UP000242525">
    <property type="component" value="Unassembled WGS sequence"/>
</dbReference>
<feature type="region of interest" description="Disordered" evidence="1">
    <location>
        <begin position="334"/>
        <end position="427"/>
    </location>
</feature>
<dbReference type="EMBL" id="CCBN010000002">
    <property type="protein sequence ID" value="CDO52076.1"/>
    <property type="molecule type" value="Genomic_DNA"/>
</dbReference>
<dbReference type="STRING" id="1173061.A0A0J9X4N0"/>
<dbReference type="SMART" id="SM00879">
    <property type="entry name" value="Brix"/>
    <property type="match status" value="1"/>
</dbReference>
<reference evidence="3" key="1">
    <citation type="submission" date="2014-03" db="EMBL/GenBank/DDBJ databases">
        <authorList>
            <person name="Casaregola S."/>
        </authorList>
    </citation>
    <scope>NUCLEOTIDE SEQUENCE [LARGE SCALE GENOMIC DNA]</scope>
    <source>
        <strain evidence="3">CLIB 918</strain>
    </source>
</reference>
<proteinExistence type="predicted"/>
<dbReference type="InterPro" id="IPR045112">
    <property type="entry name" value="PPAN-like"/>
</dbReference>
<comment type="caution">
    <text evidence="3">The sequence shown here is derived from an EMBL/GenBank/DDBJ whole genome shotgun (WGS) entry which is preliminary data.</text>
</comment>
<name>A0A0J9X4N0_GEOCN</name>
<dbReference type="GO" id="GO:0000027">
    <property type="term" value="P:ribosomal large subunit assembly"/>
    <property type="evidence" value="ECO:0007669"/>
    <property type="project" value="TreeGrafter"/>
</dbReference>
<feature type="compositionally biased region" description="Acidic residues" evidence="1">
    <location>
        <begin position="387"/>
        <end position="401"/>
    </location>
</feature>
<feature type="domain" description="Brix" evidence="2">
    <location>
        <begin position="26"/>
        <end position="309"/>
    </location>
</feature>
<gene>
    <name evidence="3" type="ORF">BN980_GECA02s05488g</name>
</gene>
<dbReference type="GO" id="GO:0019843">
    <property type="term" value="F:rRNA binding"/>
    <property type="evidence" value="ECO:0007669"/>
    <property type="project" value="InterPro"/>
</dbReference>
<dbReference type="PANTHER" id="PTHR12661">
    <property type="entry name" value="PETER PAN-RELATED"/>
    <property type="match status" value="1"/>
</dbReference>
<accession>A0A0J9X4N0</accession>
<evidence type="ECO:0000313" key="3">
    <source>
        <dbReference type="EMBL" id="CDO52076.1"/>
    </source>
</evidence>
<keyword evidence="4" id="KW-1185">Reference proteome</keyword>
<evidence type="ECO:0000313" key="4">
    <source>
        <dbReference type="Proteomes" id="UP000242525"/>
    </source>
</evidence>
<evidence type="ECO:0000256" key="1">
    <source>
        <dbReference type="SAM" id="MobiDB-lite"/>
    </source>
</evidence>
<dbReference type="GO" id="GO:0006364">
    <property type="term" value="P:rRNA processing"/>
    <property type="evidence" value="ECO:0007669"/>
    <property type="project" value="InterPro"/>
</dbReference>
<dbReference type="OrthoDB" id="10261452at2759"/>
<dbReference type="Pfam" id="PF04427">
    <property type="entry name" value="Brix"/>
    <property type="match status" value="1"/>
</dbReference>